<keyword evidence="6" id="KW-0812">Transmembrane</keyword>
<evidence type="ECO:0000256" key="3">
    <source>
        <dbReference type="ARBA" id="ARBA00029447"/>
    </source>
</evidence>
<feature type="domain" description="HAMP" evidence="8">
    <location>
        <begin position="344"/>
        <end position="398"/>
    </location>
</feature>
<name>A0A848G963_9RHOO</name>
<dbReference type="PANTHER" id="PTHR32089:SF112">
    <property type="entry name" value="LYSOZYME-LIKE PROTEIN-RELATED"/>
    <property type="match status" value="1"/>
</dbReference>
<comment type="caution">
    <text evidence="9">The sequence shown here is derived from an EMBL/GenBank/DDBJ whole genome shotgun (WGS) entry which is preliminary data.</text>
</comment>
<dbReference type="CDD" id="cd11386">
    <property type="entry name" value="MCP_signal"/>
    <property type="match status" value="1"/>
</dbReference>
<feature type="region of interest" description="Disordered" evidence="5">
    <location>
        <begin position="407"/>
        <end position="440"/>
    </location>
</feature>
<reference evidence="9 10" key="1">
    <citation type="submission" date="2020-04" db="EMBL/GenBank/DDBJ databases">
        <title>Zoogloea sp. G-4-1-14 isolated from soil.</title>
        <authorList>
            <person name="Dahal R.H."/>
        </authorList>
    </citation>
    <scope>NUCLEOTIDE SEQUENCE [LARGE SCALE GENOMIC DNA]</scope>
    <source>
        <strain evidence="9 10">G-4-1-14</strain>
    </source>
</reference>
<dbReference type="InterPro" id="IPR003660">
    <property type="entry name" value="HAMP_dom"/>
</dbReference>
<dbReference type="EMBL" id="JABBGA010000019">
    <property type="protein sequence ID" value="NML27870.1"/>
    <property type="molecule type" value="Genomic_DNA"/>
</dbReference>
<evidence type="ECO:0000256" key="1">
    <source>
        <dbReference type="ARBA" id="ARBA00004370"/>
    </source>
</evidence>
<dbReference type="InterPro" id="IPR029151">
    <property type="entry name" value="Sensor-like_sf"/>
</dbReference>
<dbReference type="SMART" id="SM00304">
    <property type="entry name" value="HAMP"/>
    <property type="match status" value="1"/>
</dbReference>
<dbReference type="Gene3D" id="3.30.450.20">
    <property type="entry name" value="PAS domain"/>
    <property type="match status" value="1"/>
</dbReference>
<keyword evidence="10" id="KW-1185">Reference proteome</keyword>
<evidence type="ECO:0000256" key="4">
    <source>
        <dbReference type="PROSITE-ProRule" id="PRU00284"/>
    </source>
</evidence>
<dbReference type="CDD" id="cd06225">
    <property type="entry name" value="HAMP"/>
    <property type="match status" value="1"/>
</dbReference>
<comment type="subcellular location">
    <subcellularLocation>
        <location evidence="1">Membrane</location>
    </subcellularLocation>
</comment>
<dbReference type="FunFam" id="1.10.287.950:FF:000001">
    <property type="entry name" value="Methyl-accepting chemotaxis sensory transducer"/>
    <property type="match status" value="1"/>
</dbReference>
<dbReference type="PROSITE" id="PS50885">
    <property type="entry name" value="HAMP"/>
    <property type="match status" value="1"/>
</dbReference>
<dbReference type="RefSeq" id="WP_169147402.1">
    <property type="nucleotide sequence ID" value="NZ_JABBGA010000019.1"/>
</dbReference>
<dbReference type="SUPFAM" id="SSF103190">
    <property type="entry name" value="Sensory domain-like"/>
    <property type="match status" value="1"/>
</dbReference>
<keyword evidence="6" id="KW-1133">Transmembrane helix</keyword>
<keyword evidence="2 4" id="KW-0807">Transducer</keyword>
<evidence type="ECO:0000256" key="6">
    <source>
        <dbReference type="SAM" id="Phobius"/>
    </source>
</evidence>
<dbReference type="GO" id="GO:0007165">
    <property type="term" value="P:signal transduction"/>
    <property type="evidence" value="ECO:0007669"/>
    <property type="project" value="UniProtKB-KW"/>
</dbReference>
<dbReference type="Pfam" id="PF17201">
    <property type="entry name" value="Cache_3-Cache_2"/>
    <property type="match status" value="1"/>
</dbReference>
<proteinExistence type="inferred from homology"/>
<feature type="transmembrane region" description="Helical" evidence="6">
    <location>
        <begin position="324"/>
        <end position="343"/>
    </location>
</feature>
<dbReference type="CDD" id="cd12912">
    <property type="entry name" value="PDC2_MCP_like"/>
    <property type="match status" value="1"/>
</dbReference>
<protein>
    <submittedName>
        <fullName evidence="9">Methyl-accepting chemotaxis protein</fullName>
    </submittedName>
</protein>
<sequence>MINNKPIARQVVLLCTLGVTLMVAILVAAVAMLSRQNALSKAEESLALQADMTISMLAYAQNALEKRSVDALAQFIESLDGKPRLTGADLPTGAASLPGLAVGPHILNANAGLLTAYAKLHTDREAAFLVRKGDRFYRAATLLKDKEGNYRNGELVDNNGAYPGVLLEGKPFLGSLERNGKMFVLAAEPLKDASGAVIGAVTMRVDAESNVKLIKDKLKGIKVGKTGYPYIISVPSGDAKDVRFIYHPSFEGKTLSQVDPRVQDIVRRLVEAKNGTLIYKWGPADAEADKMVVVRELPDLHWLVVTGSWVEEFVEDANTLRNQIALLAVGCGALLVIALAFFLGRRLKPLSHLAELVSRFGGGDLTVRAEAQPGSRNEIDLIGNSINSAAESMRALAGSIRQTSDHLQRAASSMSSSSQALGETTRQQSNSAGDMASTTESLTLSVEQVAGNASAALDLTRETALSVEEGVNSVNDTITQLNGTAGTVQDAAVQVEKLGQRSAEIHKALNAIRDISEQTNLLALNAAIEAARAGEQGRGFAVVADEVRKLAEQSAKSASLIDTILNSIQDSVTSVAGTARRAVDQVSGNVEASRRVEAALQAIRERAERVSGAVAEIARATREQSEAGQALSLGIDSVARSVADATRSADTNRTQADELLQIARELDNEVARLRL</sequence>
<feature type="compositionally biased region" description="Polar residues" evidence="5">
    <location>
        <begin position="419"/>
        <end position="440"/>
    </location>
</feature>
<evidence type="ECO:0000259" key="7">
    <source>
        <dbReference type="PROSITE" id="PS50111"/>
    </source>
</evidence>
<dbReference type="GO" id="GO:0016020">
    <property type="term" value="C:membrane"/>
    <property type="evidence" value="ECO:0007669"/>
    <property type="project" value="UniProtKB-SubCell"/>
</dbReference>
<evidence type="ECO:0000313" key="10">
    <source>
        <dbReference type="Proteomes" id="UP000580043"/>
    </source>
</evidence>
<dbReference type="PANTHER" id="PTHR32089">
    <property type="entry name" value="METHYL-ACCEPTING CHEMOTAXIS PROTEIN MCPB"/>
    <property type="match status" value="1"/>
</dbReference>
<dbReference type="Proteomes" id="UP000580043">
    <property type="component" value="Unassembled WGS sequence"/>
</dbReference>
<evidence type="ECO:0000256" key="2">
    <source>
        <dbReference type="ARBA" id="ARBA00023224"/>
    </source>
</evidence>
<dbReference type="PROSITE" id="PS50111">
    <property type="entry name" value="CHEMOTAXIS_TRANSDUC_2"/>
    <property type="match status" value="1"/>
</dbReference>
<dbReference type="GO" id="GO:0006935">
    <property type="term" value="P:chemotaxis"/>
    <property type="evidence" value="ECO:0007669"/>
    <property type="project" value="UniProtKB-ARBA"/>
</dbReference>
<dbReference type="SUPFAM" id="SSF58104">
    <property type="entry name" value="Methyl-accepting chemotaxis protein (MCP) signaling domain"/>
    <property type="match status" value="1"/>
</dbReference>
<evidence type="ECO:0000313" key="9">
    <source>
        <dbReference type="EMBL" id="NML27870.1"/>
    </source>
</evidence>
<dbReference type="SMART" id="SM00283">
    <property type="entry name" value="MA"/>
    <property type="match status" value="1"/>
</dbReference>
<organism evidence="9 10">
    <name type="scientific">Zoogloea dura</name>
    <dbReference type="NCBI Taxonomy" id="2728840"/>
    <lineage>
        <taxon>Bacteria</taxon>
        <taxon>Pseudomonadati</taxon>
        <taxon>Pseudomonadota</taxon>
        <taxon>Betaproteobacteria</taxon>
        <taxon>Rhodocyclales</taxon>
        <taxon>Zoogloeaceae</taxon>
        <taxon>Zoogloea</taxon>
    </lineage>
</organism>
<dbReference type="Pfam" id="PF00015">
    <property type="entry name" value="MCPsignal"/>
    <property type="match status" value="1"/>
</dbReference>
<dbReference type="Pfam" id="PF00672">
    <property type="entry name" value="HAMP"/>
    <property type="match status" value="1"/>
</dbReference>
<keyword evidence="6" id="KW-0472">Membrane</keyword>
<dbReference type="AlphaFoldDB" id="A0A848G963"/>
<accession>A0A848G963</accession>
<dbReference type="Gene3D" id="1.10.287.950">
    <property type="entry name" value="Methyl-accepting chemotaxis protein"/>
    <property type="match status" value="1"/>
</dbReference>
<feature type="transmembrane region" description="Helical" evidence="6">
    <location>
        <begin position="12"/>
        <end position="33"/>
    </location>
</feature>
<gene>
    <name evidence="9" type="ORF">HHL15_19105</name>
</gene>
<dbReference type="InterPro" id="IPR033462">
    <property type="entry name" value="Cache_3-Cache_2"/>
</dbReference>
<comment type="similarity">
    <text evidence="3">Belongs to the methyl-accepting chemotaxis (MCP) protein family.</text>
</comment>
<evidence type="ECO:0000256" key="5">
    <source>
        <dbReference type="SAM" id="MobiDB-lite"/>
    </source>
</evidence>
<dbReference type="InterPro" id="IPR004089">
    <property type="entry name" value="MCPsignal_dom"/>
</dbReference>
<evidence type="ECO:0000259" key="8">
    <source>
        <dbReference type="PROSITE" id="PS50885"/>
    </source>
</evidence>
<feature type="domain" description="Methyl-accepting transducer" evidence="7">
    <location>
        <begin position="403"/>
        <end position="639"/>
    </location>
</feature>